<dbReference type="InParanoid" id="A0A251TG11"/>
<evidence type="ECO:0000313" key="2">
    <source>
        <dbReference type="Proteomes" id="UP000215914"/>
    </source>
</evidence>
<reference evidence="2" key="1">
    <citation type="journal article" date="2017" name="Nature">
        <title>The sunflower genome provides insights into oil metabolism, flowering and Asterid evolution.</title>
        <authorList>
            <person name="Badouin H."/>
            <person name="Gouzy J."/>
            <person name="Grassa C.J."/>
            <person name="Murat F."/>
            <person name="Staton S.E."/>
            <person name="Cottret L."/>
            <person name="Lelandais-Briere C."/>
            <person name="Owens G.L."/>
            <person name="Carrere S."/>
            <person name="Mayjonade B."/>
            <person name="Legrand L."/>
            <person name="Gill N."/>
            <person name="Kane N.C."/>
            <person name="Bowers J.E."/>
            <person name="Hubner S."/>
            <person name="Bellec A."/>
            <person name="Berard A."/>
            <person name="Berges H."/>
            <person name="Blanchet N."/>
            <person name="Boniface M.C."/>
            <person name="Brunel D."/>
            <person name="Catrice O."/>
            <person name="Chaidir N."/>
            <person name="Claudel C."/>
            <person name="Donnadieu C."/>
            <person name="Faraut T."/>
            <person name="Fievet G."/>
            <person name="Helmstetter N."/>
            <person name="King M."/>
            <person name="Knapp S.J."/>
            <person name="Lai Z."/>
            <person name="Le Paslier M.C."/>
            <person name="Lippi Y."/>
            <person name="Lorenzon L."/>
            <person name="Mandel J.R."/>
            <person name="Marage G."/>
            <person name="Marchand G."/>
            <person name="Marquand E."/>
            <person name="Bret-Mestries E."/>
            <person name="Morien E."/>
            <person name="Nambeesan S."/>
            <person name="Nguyen T."/>
            <person name="Pegot-Espagnet P."/>
            <person name="Pouilly N."/>
            <person name="Raftis F."/>
            <person name="Sallet E."/>
            <person name="Schiex T."/>
            <person name="Thomas J."/>
            <person name="Vandecasteele C."/>
            <person name="Vares D."/>
            <person name="Vear F."/>
            <person name="Vautrin S."/>
            <person name="Crespi M."/>
            <person name="Mangin B."/>
            <person name="Burke J.M."/>
            <person name="Salse J."/>
            <person name="Munos S."/>
            <person name="Vincourt P."/>
            <person name="Rieseberg L.H."/>
            <person name="Langlade N.B."/>
        </authorList>
    </citation>
    <scope>NUCLEOTIDE SEQUENCE [LARGE SCALE GENOMIC DNA]</scope>
    <source>
        <strain evidence="2">cv. SF193</strain>
    </source>
</reference>
<protein>
    <submittedName>
        <fullName evidence="1">Uncharacterized protein</fullName>
    </submittedName>
</protein>
<gene>
    <name evidence="1" type="ORF">HannXRQ_Chr10g0280421</name>
</gene>
<sequence>MSEWHLLTRYLIDLVLAIILVFPKTLELNHSSDYPKVYSSVSLLGKVEMGPANSLNDRCNTCNNLNFRRDKESVIEPFK</sequence>
<proteinExistence type="predicted"/>
<dbReference type="AlphaFoldDB" id="A0A251TG11"/>
<dbReference type="EMBL" id="CM007899">
    <property type="protein sequence ID" value="OTG09794.1"/>
    <property type="molecule type" value="Genomic_DNA"/>
</dbReference>
<name>A0A251TG11_HELAN</name>
<organism evidence="1 2">
    <name type="scientific">Helianthus annuus</name>
    <name type="common">Common sunflower</name>
    <dbReference type="NCBI Taxonomy" id="4232"/>
    <lineage>
        <taxon>Eukaryota</taxon>
        <taxon>Viridiplantae</taxon>
        <taxon>Streptophyta</taxon>
        <taxon>Embryophyta</taxon>
        <taxon>Tracheophyta</taxon>
        <taxon>Spermatophyta</taxon>
        <taxon>Magnoliopsida</taxon>
        <taxon>eudicotyledons</taxon>
        <taxon>Gunneridae</taxon>
        <taxon>Pentapetalae</taxon>
        <taxon>asterids</taxon>
        <taxon>campanulids</taxon>
        <taxon>Asterales</taxon>
        <taxon>Asteraceae</taxon>
        <taxon>Asteroideae</taxon>
        <taxon>Heliantheae alliance</taxon>
        <taxon>Heliantheae</taxon>
        <taxon>Helianthus</taxon>
    </lineage>
</organism>
<dbReference type="Proteomes" id="UP000215914">
    <property type="component" value="Chromosome 10"/>
</dbReference>
<evidence type="ECO:0000313" key="1">
    <source>
        <dbReference type="EMBL" id="OTG09794.1"/>
    </source>
</evidence>
<keyword evidence="2" id="KW-1185">Reference proteome</keyword>
<accession>A0A251TG11</accession>